<organism evidence="1 2">
    <name type="scientific">Pedobacter kyungheensis</name>
    <dbReference type="NCBI Taxonomy" id="1069985"/>
    <lineage>
        <taxon>Bacteria</taxon>
        <taxon>Pseudomonadati</taxon>
        <taxon>Bacteroidota</taxon>
        <taxon>Sphingobacteriia</taxon>
        <taxon>Sphingobacteriales</taxon>
        <taxon>Sphingobacteriaceae</taxon>
        <taxon>Pedobacter</taxon>
    </lineage>
</organism>
<dbReference type="Proteomes" id="UP000031246">
    <property type="component" value="Unassembled WGS sequence"/>
</dbReference>
<sequence>MDMITKSVIISDFKGFPGRGIFKLQNGEIWEQDGHKYQYFYIYRPTVIIEHNGSKGIMTVNGHECKVKKIS</sequence>
<evidence type="ECO:0000313" key="2">
    <source>
        <dbReference type="Proteomes" id="UP000031246"/>
    </source>
</evidence>
<proteinExistence type="predicted"/>
<keyword evidence="2" id="KW-1185">Reference proteome</keyword>
<protein>
    <submittedName>
        <fullName evidence="1">Uncharacterized protein</fullName>
    </submittedName>
</protein>
<evidence type="ECO:0000313" key="1">
    <source>
        <dbReference type="EMBL" id="KIA90927.1"/>
    </source>
</evidence>
<dbReference type="AlphaFoldDB" id="A0A0C1FCY6"/>
<dbReference type="EMBL" id="JSYN01000037">
    <property type="protein sequence ID" value="KIA90927.1"/>
    <property type="molecule type" value="Genomic_DNA"/>
</dbReference>
<reference evidence="1 2" key="1">
    <citation type="submission" date="2014-10" db="EMBL/GenBank/DDBJ databases">
        <title>Pedobacter Kyungheensis.</title>
        <authorList>
            <person name="Anderson B.M."/>
            <person name="Newman J.D."/>
        </authorList>
    </citation>
    <scope>NUCLEOTIDE SEQUENCE [LARGE SCALE GENOMIC DNA]</scope>
    <source>
        <strain evidence="1 2">KACC 16221</strain>
    </source>
</reference>
<name>A0A0C1FCY6_9SPHI</name>
<accession>A0A0C1FCY6</accession>
<gene>
    <name evidence="1" type="ORF">OC25_23800</name>
</gene>
<comment type="caution">
    <text evidence="1">The sequence shown here is derived from an EMBL/GenBank/DDBJ whole genome shotgun (WGS) entry which is preliminary data.</text>
</comment>